<name>A0A8J5X4W4_DIALT</name>
<feature type="region of interest" description="Disordered" evidence="1">
    <location>
        <begin position="22"/>
        <end position="247"/>
    </location>
</feature>
<organism evidence="2 3">
    <name type="scientific">Diacronema lutheri</name>
    <name type="common">Unicellular marine alga</name>
    <name type="synonym">Monochrysis lutheri</name>
    <dbReference type="NCBI Taxonomy" id="2081491"/>
    <lineage>
        <taxon>Eukaryota</taxon>
        <taxon>Haptista</taxon>
        <taxon>Haptophyta</taxon>
        <taxon>Pavlovophyceae</taxon>
        <taxon>Pavlovales</taxon>
        <taxon>Pavlovaceae</taxon>
        <taxon>Diacronema</taxon>
    </lineage>
</organism>
<comment type="caution">
    <text evidence="2">The sequence shown here is derived from an EMBL/GenBank/DDBJ whole genome shotgun (WGS) entry which is preliminary data.</text>
</comment>
<dbReference type="OrthoDB" id="10637933at2759"/>
<feature type="compositionally biased region" description="Basic and acidic residues" evidence="1">
    <location>
        <begin position="46"/>
        <end position="57"/>
    </location>
</feature>
<dbReference type="AlphaFoldDB" id="A0A8J5X4W4"/>
<sequence>MEDKLEDKLGLSLDDLIKTSKREKVAARKPAGDKAAQVKARSQALRAEKVGRARGMDVDAGAARGAGGGAGAKKKVIVKPTTKAVRPMKVGIGRARPTQAATKASRGTVGTPKGGRGAPGKGAKGGAPAPTGLIVKVRVDSPARSPPAAVGRGRAPAGRGGRGGRSPALVQPMPGRRPPAPAGKGRGGGSSGGGGAAKRSGRGIVKPVPRAPVSAFGSKTANAAAQASARRGKGARAASVGKARGRK</sequence>
<feature type="compositionally biased region" description="Low complexity" evidence="1">
    <location>
        <begin position="217"/>
        <end position="247"/>
    </location>
</feature>
<evidence type="ECO:0000313" key="3">
    <source>
        <dbReference type="Proteomes" id="UP000751190"/>
    </source>
</evidence>
<evidence type="ECO:0000313" key="2">
    <source>
        <dbReference type="EMBL" id="KAG8459453.1"/>
    </source>
</evidence>
<dbReference type="EMBL" id="JAGTXO010000040">
    <property type="protein sequence ID" value="KAG8459453.1"/>
    <property type="molecule type" value="Genomic_DNA"/>
</dbReference>
<keyword evidence="3" id="KW-1185">Reference proteome</keyword>
<gene>
    <name evidence="2" type="ORF">KFE25_012788</name>
</gene>
<protein>
    <submittedName>
        <fullName evidence="2">Uncharacterized protein</fullName>
    </submittedName>
</protein>
<feature type="compositionally biased region" description="Gly residues" evidence="1">
    <location>
        <begin position="112"/>
        <end position="125"/>
    </location>
</feature>
<dbReference type="Proteomes" id="UP000751190">
    <property type="component" value="Unassembled WGS sequence"/>
</dbReference>
<feature type="compositionally biased region" description="Low complexity" evidence="1">
    <location>
        <begin position="142"/>
        <end position="157"/>
    </location>
</feature>
<reference evidence="2" key="1">
    <citation type="submission" date="2021-05" db="EMBL/GenBank/DDBJ databases">
        <title>The genome of the haptophyte Pavlova lutheri (Diacronema luteri, Pavlovales) - a model for lipid biosynthesis in eukaryotic algae.</title>
        <authorList>
            <person name="Hulatt C.J."/>
            <person name="Posewitz M.C."/>
        </authorList>
    </citation>
    <scope>NUCLEOTIDE SEQUENCE</scope>
    <source>
        <strain evidence="2">NIVA-4/92</strain>
    </source>
</reference>
<proteinExistence type="predicted"/>
<feature type="compositionally biased region" description="Basic and acidic residues" evidence="1">
    <location>
        <begin position="22"/>
        <end position="32"/>
    </location>
</feature>
<dbReference type="OMA" id="AVRPMKV"/>
<evidence type="ECO:0000256" key="1">
    <source>
        <dbReference type="SAM" id="MobiDB-lite"/>
    </source>
</evidence>
<feature type="compositionally biased region" description="Gly residues" evidence="1">
    <location>
        <begin position="184"/>
        <end position="196"/>
    </location>
</feature>
<accession>A0A8J5X4W4</accession>